<dbReference type="AlphaFoldDB" id="A0A8R1I096"/>
<dbReference type="InterPro" id="IPR053367">
    <property type="entry name" value="G-alpha_activating_GEF"/>
</dbReference>
<reference evidence="2" key="2">
    <citation type="submission" date="2022-06" db="UniProtKB">
        <authorList>
            <consortium name="EnsemblMetazoa"/>
        </authorList>
    </citation>
    <scope>IDENTIFICATION</scope>
    <source>
        <strain evidence="2">DF5081</strain>
    </source>
</reference>
<feature type="region of interest" description="Disordered" evidence="1">
    <location>
        <begin position="582"/>
        <end position="603"/>
    </location>
</feature>
<evidence type="ECO:0000256" key="1">
    <source>
        <dbReference type="SAM" id="MobiDB-lite"/>
    </source>
</evidence>
<dbReference type="Gene3D" id="1.10.10.60">
    <property type="entry name" value="Homeodomain-like"/>
    <property type="match status" value="1"/>
</dbReference>
<organism evidence="2 3">
    <name type="scientific">Caenorhabditis japonica</name>
    <dbReference type="NCBI Taxonomy" id="281687"/>
    <lineage>
        <taxon>Eukaryota</taxon>
        <taxon>Metazoa</taxon>
        <taxon>Ecdysozoa</taxon>
        <taxon>Nematoda</taxon>
        <taxon>Chromadorea</taxon>
        <taxon>Rhabditida</taxon>
        <taxon>Rhabditina</taxon>
        <taxon>Rhabditomorpha</taxon>
        <taxon>Rhabditoidea</taxon>
        <taxon>Rhabditidae</taxon>
        <taxon>Peloderinae</taxon>
        <taxon>Caenorhabditis</taxon>
    </lineage>
</organism>
<feature type="compositionally biased region" description="Polar residues" evidence="1">
    <location>
        <begin position="587"/>
        <end position="603"/>
    </location>
</feature>
<evidence type="ECO:0008006" key="4">
    <source>
        <dbReference type="Google" id="ProtNLM"/>
    </source>
</evidence>
<dbReference type="Proteomes" id="UP000005237">
    <property type="component" value="Unassembled WGS sequence"/>
</dbReference>
<feature type="region of interest" description="Disordered" evidence="1">
    <location>
        <begin position="354"/>
        <end position="379"/>
    </location>
</feature>
<dbReference type="EnsemblMetazoa" id="CJA14683.1">
    <property type="protein sequence ID" value="CJA14683.1"/>
    <property type="gene ID" value="WBGene00133887"/>
</dbReference>
<evidence type="ECO:0000313" key="3">
    <source>
        <dbReference type="Proteomes" id="UP000005237"/>
    </source>
</evidence>
<name>A0A8R1I096_CAEJA</name>
<keyword evidence="3" id="KW-1185">Reference proteome</keyword>
<reference evidence="3" key="1">
    <citation type="submission" date="2010-08" db="EMBL/GenBank/DDBJ databases">
        <authorList>
            <consortium name="Caenorhabditis japonica Sequencing Consortium"/>
            <person name="Wilson R.K."/>
        </authorList>
    </citation>
    <scope>NUCLEOTIDE SEQUENCE [LARGE SCALE GENOMIC DNA]</scope>
    <source>
        <strain evidence="3">DF5081</strain>
    </source>
</reference>
<proteinExistence type="predicted"/>
<evidence type="ECO:0000313" key="2">
    <source>
        <dbReference type="EnsemblMetazoa" id="CJA14683.1"/>
    </source>
</evidence>
<dbReference type="PANTHER" id="PTHR38627">
    <property type="entry name" value="GA BINDING AND ACTIVATING AND SPK (SPK) DOMAIN CONTAINING-RELATED"/>
    <property type="match status" value="1"/>
</dbReference>
<dbReference type="PANTHER" id="PTHR38627:SF1">
    <property type="entry name" value="G-PROTEIN ALPHA SUBUNIT ACTIVATING PROTEIN GBAS-1-RELATED"/>
    <property type="match status" value="1"/>
</dbReference>
<feature type="compositionally biased region" description="Polar residues" evidence="1">
    <location>
        <begin position="359"/>
        <end position="376"/>
    </location>
</feature>
<protein>
    <recommendedName>
        <fullName evidence="4">SPK domain-containing protein</fullName>
    </recommendedName>
</protein>
<accession>A0A8R1I096</accession>
<feature type="region of interest" description="Disordered" evidence="1">
    <location>
        <begin position="286"/>
        <end position="305"/>
    </location>
</feature>
<sequence length="603" mass="67402">MTKKLRLIRSTGVKIDAKGFVIEYKNMPEKLVLQSRHYESVIGISSANRVSILRNPHTSEKDLVPYTPEEDQQIWDFMKNRFRNPKGKAVRIQQKLTGINLWGEFRAAVKTRRFTRSLKKHFNEDMIPSIMHADLDFITKLELLFSLDVTLEDDDLKIIKENTKVLILNRKGAIRYVAGEGFCIGKNKGIPARVSKRALKAQAKEERQKHALSIVKMESFSEDFPTVTEENDEMPNGFLRGLKQKPQLVQDDLTQPITSFPYMPYQRKIGPQNQRGRKRKIPVPDAFTASTSSSSSSTQLKSPHLLVEKKPGSLLLNETTPTTIKGVKVLVPNLASRESSRVSKPTTRIAEFHKEQKSFHNVQPSEQSSSKENCPRSSPAKLKVLATDQLVRTRPAASRVPIPVPRQVGGSGQFLTSGLPMSLRQAPVVARVSGSVAGTENSLKTVPIRFQTPGQNTRLIRVWRPDQVPVSSRTLGTTAKPTEKIRVVQALSMTLPDNETKKKAATAIIPCEENPELLDDTRPVQLETAGLSPTATPSNCSISKTIAFAKPNASRFFVSKMESTPPKRQTVPYFSNDSILRDLGPSLHSSTYRQRSSSAHRNE</sequence>